<dbReference type="Proteomes" id="UP000822688">
    <property type="component" value="Chromosome V"/>
</dbReference>
<evidence type="ECO:0000313" key="1">
    <source>
        <dbReference type="EMBL" id="KAG0575130.1"/>
    </source>
</evidence>
<keyword evidence="2" id="KW-1185">Reference proteome</keyword>
<dbReference type="EMBL" id="CM026426">
    <property type="protein sequence ID" value="KAG0575130.1"/>
    <property type="molecule type" value="Genomic_DNA"/>
</dbReference>
<sequence length="129" mass="14619">MLCSTIRSNYHYRIAKEKLERSTKTVHELNTCLKGWDEKLLEAGTYQGRVFSIKKFLKERKNGGLKPETDTEGGTALNNEIKLVEDMVDIVTVNIKFINGPGKNKSFDATGDLGYFGGEIQRDEEQDED</sequence>
<name>A0A8T0HVN4_CERPU</name>
<protein>
    <submittedName>
        <fullName evidence="1">Uncharacterized protein</fullName>
    </submittedName>
</protein>
<gene>
    <name evidence="1" type="ORF">KC19_VG320500</name>
</gene>
<organism evidence="1 2">
    <name type="scientific">Ceratodon purpureus</name>
    <name type="common">Fire moss</name>
    <name type="synonym">Dicranum purpureum</name>
    <dbReference type="NCBI Taxonomy" id="3225"/>
    <lineage>
        <taxon>Eukaryota</taxon>
        <taxon>Viridiplantae</taxon>
        <taxon>Streptophyta</taxon>
        <taxon>Embryophyta</taxon>
        <taxon>Bryophyta</taxon>
        <taxon>Bryophytina</taxon>
        <taxon>Bryopsida</taxon>
        <taxon>Dicranidae</taxon>
        <taxon>Pseudoditrichales</taxon>
        <taxon>Ditrichaceae</taxon>
        <taxon>Ceratodon</taxon>
    </lineage>
</organism>
<comment type="caution">
    <text evidence="1">The sequence shown here is derived from an EMBL/GenBank/DDBJ whole genome shotgun (WGS) entry which is preliminary data.</text>
</comment>
<evidence type="ECO:0000313" key="2">
    <source>
        <dbReference type="Proteomes" id="UP000822688"/>
    </source>
</evidence>
<accession>A0A8T0HVN4</accession>
<dbReference type="AlphaFoldDB" id="A0A8T0HVN4"/>
<reference evidence="1" key="1">
    <citation type="submission" date="2020-06" db="EMBL/GenBank/DDBJ databases">
        <title>WGS assembly of Ceratodon purpureus strain R40.</title>
        <authorList>
            <person name="Carey S.B."/>
            <person name="Jenkins J."/>
            <person name="Shu S."/>
            <person name="Lovell J.T."/>
            <person name="Sreedasyam A."/>
            <person name="Maumus F."/>
            <person name="Tiley G.P."/>
            <person name="Fernandez-Pozo N."/>
            <person name="Barry K."/>
            <person name="Chen C."/>
            <person name="Wang M."/>
            <person name="Lipzen A."/>
            <person name="Daum C."/>
            <person name="Saski C.A."/>
            <person name="Payton A.C."/>
            <person name="Mcbreen J.C."/>
            <person name="Conrad R.E."/>
            <person name="Kollar L.M."/>
            <person name="Olsson S."/>
            <person name="Huttunen S."/>
            <person name="Landis J.B."/>
            <person name="Wickett N.J."/>
            <person name="Johnson M.G."/>
            <person name="Rensing S.A."/>
            <person name="Grimwood J."/>
            <person name="Schmutz J."/>
            <person name="Mcdaniel S.F."/>
        </authorList>
    </citation>
    <scope>NUCLEOTIDE SEQUENCE</scope>
    <source>
        <strain evidence="1">R40</strain>
    </source>
</reference>
<proteinExistence type="predicted"/>